<dbReference type="AlphaFoldDB" id="A0A0A2GRT1"/>
<accession>A0A0A2GRT1</accession>
<evidence type="ECO:0000259" key="1">
    <source>
        <dbReference type="Pfam" id="PF12680"/>
    </source>
</evidence>
<organism evidence="2 3">
    <name type="scientific">Dokdonia donghaensis DSW-1</name>
    <dbReference type="NCBI Taxonomy" id="1300343"/>
    <lineage>
        <taxon>Bacteria</taxon>
        <taxon>Pseudomonadati</taxon>
        <taxon>Bacteroidota</taxon>
        <taxon>Flavobacteriia</taxon>
        <taxon>Flavobacteriales</taxon>
        <taxon>Flavobacteriaceae</taxon>
        <taxon>Dokdonia</taxon>
    </lineage>
</organism>
<sequence length="133" mass="15692">MAKSKKKIVREFYESDFFNDTSNLDKYMHPEMELYWNAKTGYNHMDIQAVKDMATEAGKSFDAVRPHITHLMSDGDNVVIRFTYHVTTIETPEVEEPIAHFMAIWELKDGLMYRGYQMTQPIEEDKEAMKSWK</sequence>
<evidence type="ECO:0000313" key="2">
    <source>
        <dbReference type="EMBL" id="KGO05867.1"/>
    </source>
</evidence>
<dbReference type="SUPFAM" id="SSF54427">
    <property type="entry name" value="NTF2-like"/>
    <property type="match status" value="1"/>
</dbReference>
<comment type="caution">
    <text evidence="2">The sequence shown here is derived from an EMBL/GenBank/DDBJ whole genome shotgun (WGS) entry which is preliminary data.</text>
</comment>
<feature type="domain" description="SnoaL-like" evidence="1">
    <location>
        <begin position="9"/>
        <end position="113"/>
    </location>
</feature>
<gene>
    <name evidence="2" type="ORF">NV36_02735</name>
</gene>
<protein>
    <recommendedName>
        <fullName evidence="1">SnoaL-like domain-containing protein</fullName>
    </recommendedName>
</protein>
<proteinExistence type="predicted"/>
<name>A0A0A2GRT1_9FLAO</name>
<dbReference type="Proteomes" id="UP000030140">
    <property type="component" value="Unassembled WGS sequence"/>
</dbReference>
<dbReference type="KEGG" id="ddo:I597_1985"/>
<dbReference type="PATRIC" id="fig|1300343.5.peg.1992"/>
<dbReference type="RefSeq" id="WP_035324890.1">
    <property type="nucleotide sequence ID" value="NZ_CP015125.1"/>
</dbReference>
<dbReference type="InterPro" id="IPR032710">
    <property type="entry name" value="NTF2-like_dom_sf"/>
</dbReference>
<keyword evidence="3" id="KW-1185">Reference proteome</keyword>
<dbReference type="Gene3D" id="3.10.450.50">
    <property type="match status" value="1"/>
</dbReference>
<evidence type="ECO:0000313" key="3">
    <source>
        <dbReference type="Proteomes" id="UP000030140"/>
    </source>
</evidence>
<dbReference type="EMBL" id="JSAQ01000001">
    <property type="protein sequence ID" value="KGO05867.1"/>
    <property type="molecule type" value="Genomic_DNA"/>
</dbReference>
<dbReference type="Pfam" id="PF12680">
    <property type="entry name" value="SnoaL_2"/>
    <property type="match status" value="1"/>
</dbReference>
<dbReference type="InterPro" id="IPR037401">
    <property type="entry name" value="SnoaL-like"/>
</dbReference>
<dbReference type="OrthoDB" id="1452256at2"/>
<reference evidence="2 3" key="1">
    <citation type="submission" date="2014-10" db="EMBL/GenBank/DDBJ databases">
        <title>Draft genome sequence of the proteorhodopsin-containing marine bacterium Dokdonia donghaensis.</title>
        <authorList>
            <person name="Gomez-Consarnau L."/>
            <person name="Gonzalez J.M."/>
            <person name="Riedel T."/>
            <person name="Jaenicke S."/>
            <person name="Wagner-Doebler I."/>
            <person name="Fuhrman J.A."/>
        </authorList>
    </citation>
    <scope>NUCLEOTIDE SEQUENCE [LARGE SCALE GENOMIC DNA]</scope>
    <source>
        <strain evidence="2 3">DSW-1</strain>
    </source>
</reference>